<dbReference type="EMBL" id="KQ483602">
    <property type="protein sequence ID" value="KYP45085.1"/>
    <property type="molecule type" value="Genomic_DNA"/>
</dbReference>
<proteinExistence type="predicted"/>
<dbReference type="Gramene" id="C.cajan_29572.t">
    <property type="protein sequence ID" value="C.cajan_29572.t"/>
    <property type="gene ID" value="C.cajan_29572"/>
</dbReference>
<dbReference type="PANTHER" id="PTHR37610:SF47">
    <property type="entry name" value="RETROTRANSPOSON COPIA-LIKE N-TERMINAL DOMAIN-CONTAINING PROTEIN"/>
    <property type="match status" value="1"/>
</dbReference>
<dbReference type="AlphaFoldDB" id="A0A151RR98"/>
<organism evidence="1 2">
    <name type="scientific">Cajanus cajan</name>
    <name type="common">Pigeon pea</name>
    <name type="synonym">Cajanus indicus</name>
    <dbReference type="NCBI Taxonomy" id="3821"/>
    <lineage>
        <taxon>Eukaryota</taxon>
        <taxon>Viridiplantae</taxon>
        <taxon>Streptophyta</taxon>
        <taxon>Embryophyta</taxon>
        <taxon>Tracheophyta</taxon>
        <taxon>Spermatophyta</taxon>
        <taxon>Magnoliopsida</taxon>
        <taxon>eudicotyledons</taxon>
        <taxon>Gunneridae</taxon>
        <taxon>Pentapetalae</taxon>
        <taxon>rosids</taxon>
        <taxon>fabids</taxon>
        <taxon>Fabales</taxon>
        <taxon>Fabaceae</taxon>
        <taxon>Papilionoideae</taxon>
        <taxon>50 kb inversion clade</taxon>
        <taxon>NPAAA clade</taxon>
        <taxon>indigoferoid/millettioid clade</taxon>
        <taxon>Phaseoleae</taxon>
        <taxon>Cajanus</taxon>
    </lineage>
</organism>
<dbReference type="Proteomes" id="UP000075243">
    <property type="component" value="Unassembled WGS sequence"/>
</dbReference>
<evidence type="ECO:0000313" key="1">
    <source>
        <dbReference type="EMBL" id="KYP45085.1"/>
    </source>
</evidence>
<feature type="non-terminal residue" evidence="1">
    <location>
        <position position="1"/>
    </location>
</feature>
<evidence type="ECO:0000313" key="2">
    <source>
        <dbReference type="Proteomes" id="UP000075243"/>
    </source>
</evidence>
<gene>
    <name evidence="1" type="ORF">KK1_033367</name>
</gene>
<protein>
    <submittedName>
        <fullName evidence="1">Uncharacterized protein</fullName>
    </submittedName>
</protein>
<name>A0A151RR98_CAJCA</name>
<reference evidence="1" key="1">
    <citation type="journal article" date="2012" name="Nat. Biotechnol.">
        <title>Draft genome sequence of pigeonpea (Cajanus cajan), an orphan legume crop of resource-poor farmers.</title>
        <authorList>
            <person name="Varshney R.K."/>
            <person name="Chen W."/>
            <person name="Li Y."/>
            <person name="Bharti A.K."/>
            <person name="Saxena R.K."/>
            <person name="Schlueter J.A."/>
            <person name="Donoghue M.T."/>
            <person name="Azam S."/>
            <person name="Fan G."/>
            <person name="Whaley A.M."/>
            <person name="Farmer A.D."/>
            <person name="Sheridan J."/>
            <person name="Iwata A."/>
            <person name="Tuteja R."/>
            <person name="Penmetsa R.V."/>
            <person name="Wu W."/>
            <person name="Upadhyaya H.D."/>
            <person name="Yang S.P."/>
            <person name="Shah T."/>
            <person name="Saxena K.B."/>
            <person name="Michael T."/>
            <person name="McCombie W.R."/>
            <person name="Yang B."/>
            <person name="Zhang G."/>
            <person name="Yang H."/>
            <person name="Wang J."/>
            <person name="Spillane C."/>
            <person name="Cook D.R."/>
            <person name="May G.D."/>
            <person name="Xu X."/>
            <person name="Jackson S.A."/>
        </authorList>
    </citation>
    <scope>NUCLEOTIDE SEQUENCE [LARGE SCALE GENOMIC DNA]</scope>
</reference>
<dbReference type="PANTHER" id="PTHR37610">
    <property type="entry name" value="CCHC-TYPE DOMAIN-CONTAINING PROTEIN"/>
    <property type="match status" value="1"/>
</dbReference>
<sequence length="128" mass="14706">SIEGSILPITDHKLNGQYYTLWVRSVKIFLQGKGKEGYITGDSKSHEKGDPNLQKLLNTMTNEIGENFMYYDTAKEMWDAVKEIYPNIDKPLPFLRSKAYFMIFDRESPQSLSISTHSIVIGSSWTYT</sequence>
<keyword evidence="2" id="KW-1185">Reference proteome</keyword>
<accession>A0A151RR98</accession>